<proteinExistence type="predicted"/>
<dbReference type="SUPFAM" id="SSF88659">
    <property type="entry name" value="Sigma3 and sigma4 domains of RNA polymerase sigma factors"/>
    <property type="match status" value="1"/>
</dbReference>
<comment type="caution">
    <text evidence="1">The sequence shown here is derived from an EMBL/GenBank/DDBJ whole genome shotgun (WGS) entry which is preliminary data.</text>
</comment>
<dbReference type="Proteomes" id="UP001596004">
    <property type="component" value="Unassembled WGS sequence"/>
</dbReference>
<evidence type="ECO:0008006" key="3">
    <source>
        <dbReference type="Google" id="ProtNLM"/>
    </source>
</evidence>
<accession>A0ABV9CLM4</accession>
<organism evidence="1 2">
    <name type="scientific">Sphaerisporangium dianthi</name>
    <dbReference type="NCBI Taxonomy" id="1436120"/>
    <lineage>
        <taxon>Bacteria</taxon>
        <taxon>Bacillati</taxon>
        <taxon>Actinomycetota</taxon>
        <taxon>Actinomycetes</taxon>
        <taxon>Streptosporangiales</taxon>
        <taxon>Streptosporangiaceae</taxon>
        <taxon>Sphaerisporangium</taxon>
    </lineage>
</organism>
<dbReference type="InterPro" id="IPR013324">
    <property type="entry name" value="RNA_pol_sigma_r3/r4-like"/>
</dbReference>
<reference evidence="2" key="1">
    <citation type="journal article" date="2019" name="Int. J. Syst. Evol. Microbiol.">
        <title>The Global Catalogue of Microorganisms (GCM) 10K type strain sequencing project: providing services to taxonomists for standard genome sequencing and annotation.</title>
        <authorList>
            <consortium name="The Broad Institute Genomics Platform"/>
            <consortium name="The Broad Institute Genome Sequencing Center for Infectious Disease"/>
            <person name="Wu L."/>
            <person name="Ma J."/>
        </authorList>
    </citation>
    <scope>NUCLEOTIDE SEQUENCE [LARGE SCALE GENOMIC DNA]</scope>
    <source>
        <strain evidence="2">CGMCC 4.7132</strain>
    </source>
</reference>
<keyword evidence="2" id="KW-1185">Reference proteome</keyword>
<sequence length="445" mass="50027">MDETGEEAAGDGWLVAAWRALDPRSRDMLKMRLDKCTYRRIGRAYGVTHQRAQQIVSESGRRLLEVAYRADPKWSIKIRELLETRAVISDEELSHSLRDDSGIARTSLLIAEGLRHPKAWSEELSDHWALGPDALNPLLRDLVEEAPYRKNELRDHAAIIGIPESLDIHAIMSAARSLLVLDDTGVWVRRSAKKPDAAYVWLTDQGEPRRAETISEAIGQTTQATTEALRRDTRFRQVRPEGTWALTEWPRGGEYDYSDALDAMIAILTELGPLSRRDLTAELRRRYPVSDSRIHRCLISARIGFTGDGRIGLIEQGAISVDEKEPRQPRNAVYNEESALLAFRLKVDKDIVRGSGVVISPWITWRLGLRQAPMDRTFAVDGSGRQIIFRRGTAAAQMSSVRLETVEQGMVLGCELAVVLRLEHDTMTIRHVCDPDICAARLPNG</sequence>
<evidence type="ECO:0000313" key="1">
    <source>
        <dbReference type="EMBL" id="MFC4533976.1"/>
    </source>
</evidence>
<name>A0ABV9CLM4_9ACTN</name>
<dbReference type="EMBL" id="JBHSFP010000019">
    <property type="protein sequence ID" value="MFC4533976.1"/>
    <property type="molecule type" value="Genomic_DNA"/>
</dbReference>
<evidence type="ECO:0000313" key="2">
    <source>
        <dbReference type="Proteomes" id="UP001596004"/>
    </source>
</evidence>
<gene>
    <name evidence="1" type="ORF">ACFO60_24705</name>
</gene>
<dbReference type="RefSeq" id="WP_380843950.1">
    <property type="nucleotide sequence ID" value="NZ_JBHSFP010000019.1"/>
</dbReference>
<protein>
    <recommendedName>
        <fullName evidence="3">RNA polymerase subunit sigma-70</fullName>
    </recommendedName>
</protein>